<comment type="caution">
    <text evidence="1">The sequence shown here is derived from an EMBL/GenBank/DDBJ whole genome shotgun (WGS) entry which is preliminary data.</text>
</comment>
<organism evidence="1 2">
    <name type="scientific">Leptolyngbya iicbica LK</name>
    <dbReference type="NCBI Taxonomy" id="2294035"/>
    <lineage>
        <taxon>Bacteria</taxon>
        <taxon>Bacillati</taxon>
        <taxon>Cyanobacteriota</taxon>
        <taxon>Cyanophyceae</taxon>
        <taxon>Leptolyngbyales</taxon>
        <taxon>Leptolyngbyaceae</taxon>
        <taxon>Leptolyngbya group</taxon>
        <taxon>Leptolyngbya</taxon>
        <taxon>Leptolyngbya iicbica</taxon>
    </lineage>
</organism>
<evidence type="ECO:0000313" key="1">
    <source>
        <dbReference type="EMBL" id="RZM77698.1"/>
    </source>
</evidence>
<name>A0A4Q7E654_9CYAN</name>
<dbReference type="Proteomes" id="UP000292459">
    <property type="component" value="Unassembled WGS sequence"/>
</dbReference>
<reference evidence="1 2" key="1">
    <citation type="submission" date="2018-11" db="EMBL/GenBank/DDBJ databases">
        <title>Whole genome sequencing of an environmental sample.</title>
        <authorList>
            <person name="Sarangi A.N."/>
            <person name="Singh D."/>
            <person name="Tripathy S."/>
        </authorList>
    </citation>
    <scope>NUCLEOTIDE SEQUENCE [LARGE SCALE GENOMIC DNA]</scope>
    <source>
        <strain evidence="1 2">Lakshadweep</strain>
    </source>
</reference>
<protein>
    <submittedName>
        <fullName evidence="1">Uncharacterized protein</fullName>
    </submittedName>
</protein>
<gene>
    <name evidence="1" type="ORF">DYY88_14035</name>
</gene>
<evidence type="ECO:0000313" key="2">
    <source>
        <dbReference type="Proteomes" id="UP000292459"/>
    </source>
</evidence>
<keyword evidence="2" id="KW-1185">Reference proteome</keyword>
<proteinExistence type="predicted"/>
<dbReference type="EMBL" id="QVFV01000003">
    <property type="protein sequence ID" value="RZM77698.1"/>
    <property type="molecule type" value="Genomic_DNA"/>
</dbReference>
<sequence>MSVLNNIVGILTGVDGIYEFWMNGAVDAVRVDVDGGLRIPLCARAVVIVAKWEGEILADAECLS</sequence>
<accession>A0A4Q7E654</accession>
<dbReference type="AlphaFoldDB" id="A0A4Q7E654"/>